<dbReference type="AlphaFoldDB" id="A0A372GQ46"/>
<sequence length="113" mass="11764">MSRIIRTGLATAVLGTAITGIALSSGPAQARACFLSIELEHFNGSVVGARSRYCEPPGVDNPLPTTIQRKSGTSWVNVTATGTGGAAYKCVGTSSRTYRLKETPTAVKTFPCS</sequence>
<proteinExistence type="predicted"/>
<dbReference type="EMBL" id="QVNQ01000001">
    <property type="protein sequence ID" value="RFS87480.1"/>
    <property type="molecule type" value="Genomic_DNA"/>
</dbReference>
<keyword evidence="1" id="KW-0732">Signal</keyword>
<name>A0A372GQ46_9ACTN</name>
<evidence type="ECO:0000313" key="2">
    <source>
        <dbReference type="EMBL" id="RFS87480.1"/>
    </source>
</evidence>
<gene>
    <name evidence="2" type="ORF">D0T12_04475</name>
</gene>
<dbReference type="Proteomes" id="UP000262882">
    <property type="component" value="Unassembled WGS sequence"/>
</dbReference>
<feature type="signal peptide" evidence="1">
    <location>
        <begin position="1"/>
        <end position="30"/>
    </location>
</feature>
<protein>
    <recommendedName>
        <fullName evidence="4">Ig-like domain-containing protein</fullName>
    </recommendedName>
</protein>
<organism evidence="2 3">
    <name type="scientific">Actinomadura spongiicola</name>
    <dbReference type="NCBI Taxonomy" id="2303421"/>
    <lineage>
        <taxon>Bacteria</taxon>
        <taxon>Bacillati</taxon>
        <taxon>Actinomycetota</taxon>
        <taxon>Actinomycetes</taxon>
        <taxon>Streptosporangiales</taxon>
        <taxon>Thermomonosporaceae</taxon>
        <taxon>Actinomadura</taxon>
    </lineage>
</organism>
<evidence type="ECO:0008006" key="4">
    <source>
        <dbReference type="Google" id="ProtNLM"/>
    </source>
</evidence>
<accession>A0A372GQ46</accession>
<comment type="caution">
    <text evidence="2">The sequence shown here is derived from an EMBL/GenBank/DDBJ whole genome shotgun (WGS) entry which is preliminary data.</text>
</comment>
<evidence type="ECO:0000256" key="1">
    <source>
        <dbReference type="SAM" id="SignalP"/>
    </source>
</evidence>
<evidence type="ECO:0000313" key="3">
    <source>
        <dbReference type="Proteomes" id="UP000262882"/>
    </source>
</evidence>
<feature type="chain" id="PRO_5016820443" description="Ig-like domain-containing protein" evidence="1">
    <location>
        <begin position="31"/>
        <end position="113"/>
    </location>
</feature>
<dbReference type="RefSeq" id="WP_117397928.1">
    <property type="nucleotide sequence ID" value="NZ_QVNQ01000001.1"/>
</dbReference>
<reference evidence="2 3" key="1">
    <citation type="submission" date="2018-08" db="EMBL/GenBank/DDBJ databases">
        <title>Actinomadura spongicola sp. nov., isolated from marine sponge Leucetta chagosensis.</title>
        <authorList>
            <person name="Li L."/>
            <person name="Lin H.W."/>
        </authorList>
    </citation>
    <scope>NUCLEOTIDE SEQUENCE [LARGE SCALE GENOMIC DNA]</scope>
    <source>
        <strain evidence="2 3">LHW52907</strain>
    </source>
</reference>
<keyword evidence="3" id="KW-1185">Reference proteome</keyword>
<dbReference type="OrthoDB" id="3476679at2"/>